<keyword evidence="3" id="KW-1185">Reference proteome</keyword>
<comment type="caution">
    <text evidence="2">The sequence shown here is derived from an EMBL/GenBank/DDBJ whole genome shotgun (WGS) entry which is preliminary data.</text>
</comment>
<reference evidence="2 3" key="2">
    <citation type="journal article" date="2020" name="BMC Genomics">
        <title>Intraspecific diversification of the crop wild relative Brassica cretica Lam. using demographic model selection.</title>
        <authorList>
            <person name="Kioukis A."/>
            <person name="Michalopoulou V.A."/>
            <person name="Briers L."/>
            <person name="Pirintsos S."/>
            <person name="Studholme D.J."/>
            <person name="Pavlidis P."/>
            <person name="Sarris P.F."/>
        </authorList>
    </citation>
    <scope>NUCLEOTIDE SEQUENCE [LARGE SCALE GENOMIC DNA]</scope>
    <source>
        <strain evidence="3">cv. PFS-1207/04</strain>
        <strain evidence="2">PFS-1207/04</strain>
    </source>
</reference>
<reference evidence="2" key="1">
    <citation type="submission" date="2019-12" db="EMBL/GenBank/DDBJ databases">
        <authorList>
            <person name="Studholme D.J."/>
            <person name="Sarris P."/>
        </authorList>
    </citation>
    <scope>NUCLEOTIDE SEQUENCE</scope>
    <source>
        <strain evidence="2">PFS-1207/04</strain>
        <tissue evidence="2">Leaf</tissue>
    </source>
</reference>
<protein>
    <submittedName>
        <fullName evidence="2">Uncharacterized protein</fullName>
    </submittedName>
</protein>
<proteinExistence type="predicted"/>
<organism evidence="2 3">
    <name type="scientific">Brassica cretica</name>
    <name type="common">Mustard</name>
    <dbReference type="NCBI Taxonomy" id="69181"/>
    <lineage>
        <taxon>Eukaryota</taxon>
        <taxon>Viridiplantae</taxon>
        <taxon>Streptophyta</taxon>
        <taxon>Embryophyta</taxon>
        <taxon>Tracheophyta</taxon>
        <taxon>Spermatophyta</taxon>
        <taxon>Magnoliopsida</taxon>
        <taxon>eudicotyledons</taxon>
        <taxon>Gunneridae</taxon>
        <taxon>Pentapetalae</taxon>
        <taxon>rosids</taxon>
        <taxon>malvids</taxon>
        <taxon>Brassicales</taxon>
        <taxon>Brassicaceae</taxon>
        <taxon>Brassiceae</taxon>
        <taxon>Brassica</taxon>
    </lineage>
</organism>
<name>A0ABQ7EZM1_BRACR</name>
<evidence type="ECO:0000313" key="2">
    <source>
        <dbReference type="EMBL" id="KAF3608269.1"/>
    </source>
</evidence>
<dbReference type="Proteomes" id="UP000266723">
    <property type="component" value="Unassembled WGS sequence"/>
</dbReference>
<accession>A0ABQ7EZM1</accession>
<evidence type="ECO:0000313" key="3">
    <source>
        <dbReference type="Proteomes" id="UP000266723"/>
    </source>
</evidence>
<evidence type="ECO:0000313" key="1">
    <source>
        <dbReference type="EMBL" id="KAF3575661.1"/>
    </source>
</evidence>
<dbReference type="EMBL" id="QGKV02000297">
    <property type="protein sequence ID" value="KAF3608269.1"/>
    <property type="molecule type" value="Genomic_DNA"/>
</dbReference>
<dbReference type="EMBL" id="QGKV02000649">
    <property type="protein sequence ID" value="KAF3575661.1"/>
    <property type="molecule type" value="Genomic_DNA"/>
</dbReference>
<sequence>MSETAVHGGVIDEAVADPDCVRHCWEEEVEDYMLTQKIVYGVTGSELSSLCPELGLPLLAASGI</sequence>
<gene>
    <name evidence="1" type="ORF">DY000_02035641</name>
    <name evidence="2" type="ORF">DY000_02046673</name>
</gene>